<evidence type="ECO:0000313" key="7">
    <source>
        <dbReference type="Proteomes" id="UP000785679"/>
    </source>
</evidence>
<dbReference type="GO" id="GO:0005524">
    <property type="term" value="F:ATP binding"/>
    <property type="evidence" value="ECO:0007669"/>
    <property type="project" value="UniProtKB-KW"/>
</dbReference>
<dbReference type="GO" id="GO:0004674">
    <property type="term" value="F:protein serine/threonine kinase activity"/>
    <property type="evidence" value="ECO:0007669"/>
    <property type="project" value="TreeGrafter"/>
</dbReference>
<sequence>MNAPQMINNYKVIKKLGEGKLVDVFLCFKDEEKSVLKVQKQLKSEIKMCDSTYAFIEEISAHKKARHPFIIEMIESFLWEDENHNFRWCIVLEYADGGDLYEKYYHPKRRIQEKQALNWIAQIALALDHLQKVGIKTYDIKPQNIVIVGEKSGGMAKIGDLRYIKEDYFGRSNVTHTNSSLYFPPEKQQNRDSPNLDIWSLGILFYELLTGGEHPFEIQPNSMDYLSRLPRLELRQNQLVRDNFKDLIKLMIEKDISKRLSVSQLLDQPLIVRKIDGFIFEMMFGEQITDIIIQQTGREQAIDQEKQPQEIVQLPNRNRFEEEKIYELIDRIKNDGHGKLADIVKDDKELMERLEKQKDMVHSVEWNASEEVKDREPFGQFLEGGVYYGQMKGRVRDGYGLLYCIDEYNDHSCMKASGSQGLLLKHSALILRIMNGTSMMVKWMLNTYSQELPTGVVKEEISLLDHLKKDFFMAMVSSDTALSNK</sequence>
<dbReference type="Pfam" id="PF00069">
    <property type="entry name" value="Pkinase"/>
    <property type="match status" value="1"/>
</dbReference>
<evidence type="ECO:0000259" key="5">
    <source>
        <dbReference type="PROSITE" id="PS50011"/>
    </source>
</evidence>
<dbReference type="PROSITE" id="PS50011">
    <property type="entry name" value="PROTEIN_KINASE_DOM"/>
    <property type="match status" value="1"/>
</dbReference>
<dbReference type="PANTHER" id="PTHR43671:SF106">
    <property type="entry name" value="NIMA-LIKE KINASE"/>
    <property type="match status" value="1"/>
</dbReference>
<keyword evidence="2" id="KW-0547">Nucleotide-binding</keyword>
<dbReference type="SUPFAM" id="SSF56112">
    <property type="entry name" value="Protein kinase-like (PK-like)"/>
    <property type="match status" value="1"/>
</dbReference>
<feature type="domain" description="Protein kinase" evidence="5">
    <location>
        <begin position="10"/>
        <end position="271"/>
    </location>
</feature>
<evidence type="ECO:0000256" key="4">
    <source>
        <dbReference type="ARBA" id="ARBA00022840"/>
    </source>
</evidence>
<dbReference type="EMBL" id="RRYP01007362">
    <property type="protein sequence ID" value="TNV80548.1"/>
    <property type="molecule type" value="Genomic_DNA"/>
</dbReference>
<comment type="caution">
    <text evidence="6">The sequence shown here is derived from an EMBL/GenBank/DDBJ whole genome shotgun (WGS) entry which is preliminary data.</text>
</comment>
<dbReference type="Gene3D" id="1.10.510.10">
    <property type="entry name" value="Transferase(Phosphotransferase) domain 1"/>
    <property type="match status" value="1"/>
</dbReference>
<dbReference type="InterPro" id="IPR050660">
    <property type="entry name" value="NEK_Ser/Thr_kinase"/>
</dbReference>
<dbReference type="Proteomes" id="UP000785679">
    <property type="component" value="Unassembled WGS sequence"/>
</dbReference>
<dbReference type="AlphaFoldDB" id="A0A8J8NT25"/>
<reference evidence="6" key="1">
    <citation type="submission" date="2019-06" db="EMBL/GenBank/DDBJ databases">
        <authorList>
            <person name="Zheng W."/>
        </authorList>
    </citation>
    <scope>NUCLEOTIDE SEQUENCE</scope>
    <source>
        <strain evidence="6">QDHG01</strain>
    </source>
</reference>
<dbReference type="OrthoDB" id="291146at2759"/>
<dbReference type="PANTHER" id="PTHR43671">
    <property type="entry name" value="SERINE/THREONINE-PROTEIN KINASE NEK"/>
    <property type="match status" value="1"/>
</dbReference>
<protein>
    <recommendedName>
        <fullName evidence="5">Protein kinase domain-containing protein</fullName>
    </recommendedName>
</protein>
<evidence type="ECO:0000313" key="6">
    <source>
        <dbReference type="EMBL" id="TNV80548.1"/>
    </source>
</evidence>
<proteinExistence type="predicted"/>
<dbReference type="InterPro" id="IPR011009">
    <property type="entry name" value="Kinase-like_dom_sf"/>
</dbReference>
<keyword evidence="4" id="KW-0067">ATP-binding</keyword>
<evidence type="ECO:0000256" key="2">
    <source>
        <dbReference type="ARBA" id="ARBA00022741"/>
    </source>
</evidence>
<keyword evidence="7" id="KW-1185">Reference proteome</keyword>
<keyword evidence="3" id="KW-0418">Kinase</keyword>
<keyword evidence="1" id="KW-0808">Transferase</keyword>
<dbReference type="SMART" id="SM00220">
    <property type="entry name" value="S_TKc"/>
    <property type="match status" value="1"/>
</dbReference>
<evidence type="ECO:0000256" key="1">
    <source>
        <dbReference type="ARBA" id="ARBA00022679"/>
    </source>
</evidence>
<accession>A0A8J8NT25</accession>
<name>A0A8J8NT25_HALGN</name>
<gene>
    <name evidence="6" type="ORF">FGO68_gene12773</name>
</gene>
<dbReference type="InterPro" id="IPR000719">
    <property type="entry name" value="Prot_kinase_dom"/>
</dbReference>
<evidence type="ECO:0000256" key="3">
    <source>
        <dbReference type="ARBA" id="ARBA00022777"/>
    </source>
</evidence>
<organism evidence="6 7">
    <name type="scientific">Halteria grandinella</name>
    <dbReference type="NCBI Taxonomy" id="5974"/>
    <lineage>
        <taxon>Eukaryota</taxon>
        <taxon>Sar</taxon>
        <taxon>Alveolata</taxon>
        <taxon>Ciliophora</taxon>
        <taxon>Intramacronucleata</taxon>
        <taxon>Spirotrichea</taxon>
        <taxon>Stichotrichia</taxon>
        <taxon>Sporadotrichida</taxon>
        <taxon>Halteriidae</taxon>
        <taxon>Halteria</taxon>
    </lineage>
</organism>